<sequence>MEAQLNSPNETSAEPTYRQLSVSIIAPGCSIEGNVIAEKGLTILGLVTGDVYSQSDLLHIGDTGLVRGNIDGENVLLSGKVVGNVRARGNLSINGHVRGDISYGTIRLGEDADLDGCRIQRIRPEDGQTVEKSAQDTASGEREGPLPTVLAAPPARDLASVTQLSRMPPQEAAFPANATGHPNYSDSNAVRPLTRIPSVG</sequence>
<name>A0A848IKV4_9BURK</name>
<dbReference type="PANTHER" id="PTHR35024:SF4">
    <property type="entry name" value="POLYMER-FORMING CYTOSKELETAL PROTEIN"/>
    <property type="match status" value="1"/>
</dbReference>
<accession>A0A848IKV4</accession>
<dbReference type="InterPro" id="IPR007607">
    <property type="entry name" value="BacA/B"/>
</dbReference>
<proteinExistence type="inferred from homology"/>
<keyword evidence="4" id="KW-1185">Reference proteome</keyword>
<comment type="similarity">
    <text evidence="1">Belongs to the bactofilin family.</text>
</comment>
<dbReference type="RefSeq" id="WP_169488323.1">
    <property type="nucleotide sequence ID" value="NZ_JABBGJ010000031.1"/>
</dbReference>
<reference evidence="3 4" key="1">
    <citation type="submission" date="2020-04" db="EMBL/GenBank/DDBJ databases">
        <title>Paraburkholderia sp. RP-4-7 isolated from soil.</title>
        <authorList>
            <person name="Dahal R.H."/>
        </authorList>
    </citation>
    <scope>NUCLEOTIDE SEQUENCE [LARGE SCALE GENOMIC DNA]</scope>
    <source>
        <strain evidence="3 4">RP-4-7</strain>
    </source>
</reference>
<feature type="region of interest" description="Disordered" evidence="2">
    <location>
        <begin position="124"/>
        <end position="200"/>
    </location>
</feature>
<evidence type="ECO:0000313" key="3">
    <source>
        <dbReference type="EMBL" id="NMM01486.1"/>
    </source>
</evidence>
<comment type="caution">
    <text evidence="3">The sequence shown here is derived from an EMBL/GenBank/DDBJ whole genome shotgun (WGS) entry which is preliminary data.</text>
</comment>
<organism evidence="3 4">
    <name type="scientific">Paraburkholderia polaris</name>
    <dbReference type="NCBI Taxonomy" id="2728848"/>
    <lineage>
        <taxon>Bacteria</taxon>
        <taxon>Pseudomonadati</taxon>
        <taxon>Pseudomonadota</taxon>
        <taxon>Betaproteobacteria</taxon>
        <taxon>Burkholderiales</taxon>
        <taxon>Burkholderiaceae</taxon>
        <taxon>Paraburkholderia</taxon>
    </lineage>
</organism>
<protein>
    <submittedName>
        <fullName evidence="3">Polymer-forming cytoskeletal protein</fullName>
    </submittedName>
</protein>
<gene>
    <name evidence="3" type="ORF">HHL24_26555</name>
</gene>
<evidence type="ECO:0000256" key="1">
    <source>
        <dbReference type="ARBA" id="ARBA00044755"/>
    </source>
</evidence>
<evidence type="ECO:0000256" key="2">
    <source>
        <dbReference type="SAM" id="MobiDB-lite"/>
    </source>
</evidence>
<dbReference type="EMBL" id="JABBGJ010000031">
    <property type="protein sequence ID" value="NMM01486.1"/>
    <property type="molecule type" value="Genomic_DNA"/>
</dbReference>
<dbReference type="AlphaFoldDB" id="A0A848IKV4"/>
<evidence type="ECO:0000313" key="4">
    <source>
        <dbReference type="Proteomes" id="UP000544134"/>
    </source>
</evidence>
<dbReference type="PANTHER" id="PTHR35024">
    <property type="entry name" value="HYPOTHETICAL CYTOSOLIC PROTEIN"/>
    <property type="match status" value="1"/>
</dbReference>
<dbReference type="Pfam" id="PF04519">
    <property type="entry name" value="Bactofilin"/>
    <property type="match status" value="1"/>
</dbReference>
<dbReference type="Proteomes" id="UP000544134">
    <property type="component" value="Unassembled WGS sequence"/>
</dbReference>